<protein>
    <recommendedName>
        <fullName evidence="3">Cytoplasmic protein</fullName>
    </recommendedName>
</protein>
<dbReference type="PANTHER" id="PTHR30528:SF0">
    <property type="entry name" value="CYTOPLASMIC PROTEIN"/>
    <property type="match status" value="1"/>
</dbReference>
<accession>A0A136PMF9</accession>
<comment type="caution">
    <text evidence="1">The sequence shown here is derived from an EMBL/GenBank/DDBJ whole genome shotgun (WGS) entry which is preliminary data.</text>
</comment>
<gene>
    <name evidence="1" type="ORF">AWW66_23705</name>
</gene>
<dbReference type="EMBL" id="LRQV01000108">
    <property type="protein sequence ID" value="KXK59548.1"/>
    <property type="molecule type" value="Genomic_DNA"/>
</dbReference>
<dbReference type="PANTHER" id="PTHR30528">
    <property type="entry name" value="CYTOPLASMIC PROTEIN"/>
    <property type="match status" value="1"/>
</dbReference>
<organism evidence="1 2">
    <name type="scientific">Micromonospora rosaria</name>
    <dbReference type="NCBI Taxonomy" id="47874"/>
    <lineage>
        <taxon>Bacteria</taxon>
        <taxon>Bacillati</taxon>
        <taxon>Actinomycetota</taxon>
        <taxon>Actinomycetes</taxon>
        <taxon>Micromonosporales</taxon>
        <taxon>Micromonosporaceae</taxon>
        <taxon>Micromonospora</taxon>
    </lineage>
</organism>
<dbReference type="AlphaFoldDB" id="A0A136PMF9"/>
<sequence>MPSISLTQARAIGLAAQQLTRPTGSPPDPRALLDDLGCIQIDTINVVRRSHELVLLTRGVPSEPAQVALGTDVPAPLAFEYYAHAACFVPLRSWPLFAFRRRQFQAGRWTGPTIEPEAVAHVRGLVDDRGAVTVRDLGGSQGSGWDRSSPLKWAAEWLLATGELACVRRRAWMRQYARSTDVIPADVRHDELDDESCLRQLCHIALRALGVATADDIADYFRMPSRLVARIMPTLPGVVPVTVETWTAPAFTTAYHLDTAPVHVPPLTVLSPFDSLIWHRPRMQRLFGVAYKLEAYLSPDRRECGYFGLPVLHDGQIVGRVALRCTNGVAQVEGVQTRDAEALPALRRAADQAAQWANATVAPHSWPNLAAPAPVR</sequence>
<dbReference type="RefSeq" id="WP_067370585.1">
    <property type="nucleotide sequence ID" value="NZ_JBIUBN010000033.1"/>
</dbReference>
<proteinExistence type="predicted"/>
<evidence type="ECO:0000313" key="1">
    <source>
        <dbReference type="EMBL" id="KXK59548.1"/>
    </source>
</evidence>
<reference evidence="1 2" key="1">
    <citation type="submission" date="2016-01" db="EMBL/GenBank/DDBJ databases">
        <title>Whole genome sequence and analysis of Micromonospora rosaria DSM 803, which can produce antibacterial substance rosamicin.</title>
        <authorList>
            <person name="Yang H."/>
            <person name="He X."/>
            <person name="Zhu D."/>
        </authorList>
    </citation>
    <scope>NUCLEOTIDE SEQUENCE [LARGE SCALE GENOMIC DNA]</scope>
    <source>
        <strain evidence="1 2">DSM 803</strain>
    </source>
</reference>
<dbReference type="InterPro" id="IPR009351">
    <property type="entry name" value="AlkZ-like"/>
</dbReference>
<dbReference type="Proteomes" id="UP000070620">
    <property type="component" value="Unassembled WGS sequence"/>
</dbReference>
<evidence type="ECO:0000313" key="2">
    <source>
        <dbReference type="Proteomes" id="UP000070620"/>
    </source>
</evidence>
<dbReference type="Pfam" id="PF06224">
    <property type="entry name" value="AlkZ-like"/>
    <property type="match status" value="1"/>
</dbReference>
<evidence type="ECO:0008006" key="3">
    <source>
        <dbReference type="Google" id="ProtNLM"/>
    </source>
</evidence>
<keyword evidence="2" id="KW-1185">Reference proteome</keyword>
<name>A0A136PMF9_9ACTN</name>